<dbReference type="NCBIfam" id="TIGR00879">
    <property type="entry name" value="SP"/>
    <property type="match status" value="1"/>
</dbReference>
<comment type="similarity">
    <text evidence="2 7">Belongs to the major facilitator superfamily. Sugar transporter (TC 2.A.1.1) family.</text>
</comment>
<feature type="transmembrane region" description="Helical" evidence="8">
    <location>
        <begin position="108"/>
        <end position="128"/>
    </location>
</feature>
<dbReference type="PANTHER" id="PTHR48022:SF2">
    <property type="entry name" value="PLASTIDIC GLUCOSE TRANSPORTER 4"/>
    <property type="match status" value="1"/>
</dbReference>
<dbReference type="InterPro" id="IPR005828">
    <property type="entry name" value="MFS_sugar_transport-like"/>
</dbReference>
<dbReference type="InterPro" id="IPR050360">
    <property type="entry name" value="MFS_Sugar_Transporters"/>
</dbReference>
<keyword evidence="3 7" id="KW-0813">Transport</keyword>
<dbReference type="PROSITE" id="PS00217">
    <property type="entry name" value="SUGAR_TRANSPORT_2"/>
    <property type="match status" value="1"/>
</dbReference>
<dbReference type="GO" id="GO:0005351">
    <property type="term" value="F:carbohydrate:proton symporter activity"/>
    <property type="evidence" value="ECO:0007669"/>
    <property type="project" value="TreeGrafter"/>
</dbReference>
<dbReference type="Proteomes" id="UP000242180">
    <property type="component" value="Unassembled WGS sequence"/>
</dbReference>
<feature type="transmembrane region" description="Helical" evidence="8">
    <location>
        <begin position="457"/>
        <end position="477"/>
    </location>
</feature>
<feature type="transmembrane region" description="Helical" evidence="8">
    <location>
        <begin position="80"/>
        <end position="101"/>
    </location>
</feature>
<dbReference type="SUPFAM" id="SSF103473">
    <property type="entry name" value="MFS general substrate transporter"/>
    <property type="match status" value="1"/>
</dbReference>
<evidence type="ECO:0000256" key="4">
    <source>
        <dbReference type="ARBA" id="ARBA00022692"/>
    </source>
</evidence>
<comment type="subcellular location">
    <subcellularLocation>
        <location evidence="1">Membrane</location>
        <topology evidence="1">Multi-pass membrane protein</topology>
    </subcellularLocation>
</comment>
<reference evidence="10 11" key="1">
    <citation type="submission" date="2016-07" db="EMBL/GenBank/DDBJ databases">
        <title>Pervasive Adenine N6-methylation of Active Genes in Fungi.</title>
        <authorList>
            <consortium name="DOE Joint Genome Institute"/>
            <person name="Mondo S.J."/>
            <person name="Dannebaum R.O."/>
            <person name="Kuo R.C."/>
            <person name="Labutti K."/>
            <person name="Haridas S."/>
            <person name="Kuo A."/>
            <person name="Salamov A."/>
            <person name="Ahrendt S.R."/>
            <person name="Lipzen A."/>
            <person name="Sullivan W."/>
            <person name="Andreopoulos W.B."/>
            <person name="Clum A."/>
            <person name="Lindquist E."/>
            <person name="Daum C."/>
            <person name="Ramamoorthy G.K."/>
            <person name="Gryganskyi A."/>
            <person name="Culley D."/>
            <person name="Magnuson J.K."/>
            <person name="James T.Y."/>
            <person name="O'Malley M.A."/>
            <person name="Stajich J.E."/>
            <person name="Spatafora J.W."/>
            <person name="Visel A."/>
            <person name="Grigoriev I.V."/>
        </authorList>
    </citation>
    <scope>NUCLEOTIDE SEQUENCE [LARGE SCALE GENOMIC DNA]</scope>
    <source>
        <strain evidence="10 11">NRRL 2496</strain>
    </source>
</reference>
<evidence type="ECO:0000256" key="6">
    <source>
        <dbReference type="ARBA" id="ARBA00023136"/>
    </source>
</evidence>
<dbReference type="FunCoup" id="A0A1X2H1E6">
    <property type="interactions" value="332"/>
</dbReference>
<dbReference type="OMA" id="NWGFSIL"/>
<feature type="transmembrane region" description="Helical" evidence="8">
    <location>
        <begin position="350"/>
        <end position="373"/>
    </location>
</feature>
<keyword evidence="4 8" id="KW-0812">Transmembrane</keyword>
<evidence type="ECO:0000259" key="9">
    <source>
        <dbReference type="PROSITE" id="PS50850"/>
    </source>
</evidence>
<evidence type="ECO:0000256" key="3">
    <source>
        <dbReference type="ARBA" id="ARBA00022448"/>
    </source>
</evidence>
<dbReference type="Gene3D" id="1.20.1250.20">
    <property type="entry name" value="MFS general substrate transporter like domains"/>
    <property type="match status" value="1"/>
</dbReference>
<feature type="transmembrane region" description="Helical" evidence="8">
    <location>
        <begin position="34"/>
        <end position="60"/>
    </location>
</feature>
<dbReference type="InParanoid" id="A0A1X2H1E6"/>
<dbReference type="PANTHER" id="PTHR48022">
    <property type="entry name" value="PLASTIDIC GLUCOSE TRANSPORTER 4"/>
    <property type="match status" value="1"/>
</dbReference>
<feature type="domain" description="Major facilitator superfamily (MFS) profile" evidence="9">
    <location>
        <begin position="38"/>
        <end position="481"/>
    </location>
</feature>
<dbReference type="InterPro" id="IPR036259">
    <property type="entry name" value="MFS_trans_sf"/>
</dbReference>
<keyword evidence="5 8" id="KW-1133">Transmembrane helix</keyword>
<dbReference type="PRINTS" id="PR00171">
    <property type="entry name" value="SUGRTRNSPORT"/>
</dbReference>
<dbReference type="Pfam" id="PF00083">
    <property type="entry name" value="Sugar_tr"/>
    <property type="match status" value="1"/>
</dbReference>
<dbReference type="AlphaFoldDB" id="A0A1X2H1E6"/>
<feature type="transmembrane region" description="Helical" evidence="8">
    <location>
        <begin position="282"/>
        <end position="304"/>
    </location>
</feature>
<dbReference type="FunFam" id="1.20.1250.20:FF:000134">
    <property type="entry name" value="MFS sugar transporter protein"/>
    <property type="match status" value="1"/>
</dbReference>
<feature type="transmembrane region" description="Helical" evidence="8">
    <location>
        <begin position="428"/>
        <end position="451"/>
    </location>
</feature>
<keyword evidence="6 8" id="KW-0472">Membrane</keyword>
<keyword evidence="11" id="KW-1185">Reference proteome</keyword>
<comment type="caution">
    <text evidence="10">The sequence shown here is derived from an EMBL/GenBank/DDBJ whole genome shotgun (WGS) entry which is preliminary data.</text>
</comment>
<feature type="transmembrane region" description="Helical" evidence="8">
    <location>
        <begin position="316"/>
        <end position="338"/>
    </location>
</feature>
<dbReference type="InterPro" id="IPR003663">
    <property type="entry name" value="Sugar/inositol_transpt"/>
</dbReference>
<protein>
    <submittedName>
        <fullName evidence="10">General substrate transporter</fullName>
    </submittedName>
</protein>
<evidence type="ECO:0000256" key="2">
    <source>
        <dbReference type="ARBA" id="ARBA00010992"/>
    </source>
</evidence>
<feature type="transmembrane region" description="Helical" evidence="8">
    <location>
        <begin position="167"/>
        <end position="190"/>
    </location>
</feature>
<evidence type="ECO:0000256" key="8">
    <source>
        <dbReference type="SAM" id="Phobius"/>
    </source>
</evidence>
<evidence type="ECO:0000256" key="1">
    <source>
        <dbReference type="ARBA" id="ARBA00004141"/>
    </source>
</evidence>
<evidence type="ECO:0000256" key="7">
    <source>
        <dbReference type="RuleBase" id="RU003346"/>
    </source>
</evidence>
<dbReference type="GO" id="GO:0016020">
    <property type="term" value="C:membrane"/>
    <property type="evidence" value="ECO:0007669"/>
    <property type="project" value="UniProtKB-SubCell"/>
</dbReference>
<dbReference type="InterPro" id="IPR005829">
    <property type="entry name" value="Sugar_transporter_CS"/>
</dbReference>
<organism evidence="10 11">
    <name type="scientific">Syncephalastrum racemosum</name>
    <name type="common">Filamentous fungus</name>
    <dbReference type="NCBI Taxonomy" id="13706"/>
    <lineage>
        <taxon>Eukaryota</taxon>
        <taxon>Fungi</taxon>
        <taxon>Fungi incertae sedis</taxon>
        <taxon>Mucoromycota</taxon>
        <taxon>Mucoromycotina</taxon>
        <taxon>Mucoromycetes</taxon>
        <taxon>Mucorales</taxon>
        <taxon>Syncephalastraceae</taxon>
        <taxon>Syncephalastrum</taxon>
    </lineage>
</organism>
<dbReference type="PROSITE" id="PS50850">
    <property type="entry name" value="MFS"/>
    <property type="match status" value="1"/>
</dbReference>
<feature type="transmembrane region" description="Helical" evidence="8">
    <location>
        <begin position="202"/>
        <end position="221"/>
    </location>
</feature>
<accession>A0A1X2H1E6</accession>
<dbReference type="STRING" id="13706.A0A1X2H1E6"/>
<gene>
    <name evidence="10" type="ORF">BCR43DRAFT_446550</name>
</gene>
<feature type="transmembrane region" description="Helical" evidence="8">
    <location>
        <begin position="134"/>
        <end position="155"/>
    </location>
</feature>
<dbReference type="OrthoDB" id="4142200at2759"/>
<name>A0A1X2H1E6_SYNRA</name>
<evidence type="ECO:0000256" key="5">
    <source>
        <dbReference type="ARBA" id="ARBA00022989"/>
    </source>
</evidence>
<proteinExistence type="inferred from homology"/>
<dbReference type="EMBL" id="MCGN01000011">
    <property type="protein sequence ID" value="ORY91238.1"/>
    <property type="molecule type" value="Genomic_DNA"/>
</dbReference>
<evidence type="ECO:0000313" key="10">
    <source>
        <dbReference type="EMBL" id="ORY91238.1"/>
    </source>
</evidence>
<feature type="transmembrane region" description="Helical" evidence="8">
    <location>
        <begin position="393"/>
        <end position="416"/>
    </location>
</feature>
<sequence>MATSKIQIDNAIAKDDIEEFRPSPPPSSSGFRKAVYLSSLVAAIGGFLCGYDTGAVSGILTMEPFTDRFFTEDNLSYLEGLLLAFFLMTAALGAFFSGFFCDRLSRKYSIVAASGVFTIGILFEVIGANFGLLVAGRLVAGLGAGLMTNGIPLYHSEIAPPDIRGRLISLFTLMSTFGQVAGYFVTFGTSYLPTDWSWRAPWLLQLILCVLFGASMLAMPFSPRWLIDQGRHDEARQVLVSLRNGDDVQAEYDEIVSELEFERSLGKRTYAELFQRTNRSRLGMASFIAIATSFTGVVAIWYYAPQIFMTAGLTDVSSSIAATGGTGILSLVAAAVSLQWCIDQFGRKTLFLWGAAIMGIAMFIVGAMFQAYTYVNVDTGEVVLHNTNARNTILVFIYIFTAAYASTWGLATYVYPAEVFNMRTRAKGLAIVYGFNWAFSILITYCVPLFLASSVSGVYFFFGACCIVSFGGVCFLPETKGKSLEEMEYVFGAK</sequence>
<evidence type="ECO:0000313" key="11">
    <source>
        <dbReference type="Proteomes" id="UP000242180"/>
    </source>
</evidence>
<dbReference type="InterPro" id="IPR020846">
    <property type="entry name" value="MFS_dom"/>
</dbReference>